<proteinExistence type="predicted"/>
<dbReference type="GeneID" id="110988515"/>
<reference evidence="2 3" key="1">
    <citation type="submission" date="2025-04" db="UniProtKB">
        <authorList>
            <consortium name="RefSeq"/>
        </authorList>
    </citation>
    <scope>IDENTIFICATION</scope>
</reference>
<accession>A0A8B7ZW86</accession>
<dbReference type="Gene3D" id="1.20.58.890">
    <property type="match status" value="1"/>
</dbReference>
<sequence length="265" mass="29970">MADGCDKSDEASYDMSRTLLTKDAEDEKGFNVIPKNDGGKCCSSPSSIHPSENMGKERPKQVKSLHMFPGDDCRDENCHELHHDDNVRLRGACTCMDNYLLKTLDEMEKRTEKLRQTVKEAETERLHLLESLNTLMQSQALVAAGERDELELYMDRLTNRLLTVNISVEIFRTPPQEESFHLVKTLLGKLQKNLMQGETDPSMTRRYLNSCMAEASGPVDDAFQGALLGCAVEDQKEIRKMLTLMWEARGDIDRQLAVLSPMNLA</sequence>
<dbReference type="GO" id="GO:0050821">
    <property type="term" value="P:protein stabilization"/>
    <property type="evidence" value="ECO:0007669"/>
    <property type="project" value="TreeGrafter"/>
</dbReference>
<dbReference type="CTD" id="9532"/>
<dbReference type="PANTHER" id="PTHR12334">
    <property type="entry name" value="BAG FAMILY MOLECULAR CHAPERONE REGULATOR 2"/>
    <property type="match status" value="1"/>
</dbReference>
<dbReference type="OrthoDB" id="6284251at2759"/>
<name>A0A8B7ZW86_ACAPL</name>
<dbReference type="RefSeq" id="XP_022107795.1">
    <property type="nucleotide sequence ID" value="XM_022252103.1"/>
</dbReference>
<keyword evidence="1" id="KW-1185">Reference proteome</keyword>
<dbReference type="GO" id="GO:0000774">
    <property type="term" value="F:adenyl-nucleotide exchange factor activity"/>
    <property type="evidence" value="ECO:0007669"/>
    <property type="project" value="InterPro"/>
</dbReference>
<protein>
    <submittedName>
        <fullName evidence="2 3">BAG family molecular chaperone regulator 2-like</fullName>
    </submittedName>
</protein>
<dbReference type="KEGG" id="aplc:110988515"/>
<evidence type="ECO:0000313" key="3">
    <source>
        <dbReference type="RefSeq" id="XP_022107796.1"/>
    </source>
</evidence>
<evidence type="ECO:0000313" key="1">
    <source>
        <dbReference type="Proteomes" id="UP000694845"/>
    </source>
</evidence>
<organism evidence="1 3">
    <name type="scientific">Acanthaster planci</name>
    <name type="common">Crown-of-thorns starfish</name>
    <dbReference type="NCBI Taxonomy" id="133434"/>
    <lineage>
        <taxon>Eukaryota</taxon>
        <taxon>Metazoa</taxon>
        <taxon>Echinodermata</taxon>
        <taxon>Eleutherozoa</taxon>
        <taxon>Asterozoa</taxon>
        <taxon>Asteroidea</taxon>
        <taxon>Valvatacea</taxon>
        <taxon>Valvatida</taxon>
        <taxon>Acanthasteridae</taxon>
        <taxon>Acanthaster</taxon>
    </lineage>
</organism>
<dbReference type="GO" id="GO:0051087">
    <property type="term" value="F:protein-folding chaperone binding"/>
    <property type="evidence" value="ECO:0007669"/>
    <property type="project" value="InterPro"/>
</dbReference>
<dbReference type="Proteomes" id="UP000694845">
    <property type="component" value="Unplaced"/>
</dbReference>
<dbReference type="AlphaFoldDB" id="A0A8B7ZW86"/>
<gene>
    <name evidence="2 3" type="primary">LOC110988515</name>
</gene>
<dbReference type="RefSeq" id="XP_022107796.1">
    <property type="nucleotide sequence ID" value="XM_022252104.1"/>
</dbReference>
<dbReference type="InterPro" id="IPR037689">
    <property type="entry name" value="BAG2"/>
</dbReference>
<evidence type="ECO:0000313" key="2">
    <source>
        <dbReference type="RefSeq" id="XP_022107795.1"/>
    </source>
</evidence>
<dbReference type="OMA" id="RDENCHE"/>
<dbReference type="PANTHER" id="PTHR12334:SF6">
    <property type="entry name" value="BAG FAMILY MOLECULAR CHAPERONE REGULATOR 2"/>
    <property type="match status" value="1"/>
</dbReference>